<evidence type="ECO:0000256" key="1">
    <source>
        <dbReference type="SAM" id="Coils"/>
    </source>
</evidence>
<feature type="coiled-coil region" evidence="1">
    <location>
        <begin position="223"/>
        <end position="250"/>
    </location>
</feature>
<feature type="compositionally biased region" description="Low complexity" evidence="2">
    <location>
        <begin position="89"/>
        <end position="110"/>
    </location>
</feature>
<feature type="compositionally biased region" description="Polar residues" evidence="2">
    <location>
        <begin position="48"/>
        <end position="68"/>
    </location>
</feature>
<keyword evidence="3" id="KW-1185">Reference proteome</keyword>
<dbReference type="AlphaFoldDB" id="A0A183GHJ1"/>
<dbReference type="WBParaSite" id="HPBE_0002203301-mRNA-1">
    <property type="protein sequence ID" value="HPBE_0002203301-mRNA-1"/>
    <property type="gene ID" value="HPBE_0002203301"/>
</dbReference>
<proteinExistence type="predicted"/>
<keyword evidence="1" id="KW-0175">Coiled coil</keyword>
<name>A0A183GHJ1_HELPZ</name>
<dbReference type="Proteomes" id="UP000050761">
    <property type="component" value="Unassembled WGS sequence"/>
</dbReference>
<organism evidence="3 4">
    <name type="scientific">Heligmosomoides polygyrus</name>
    <name type="common">Parasitic roundworm</name>
    <dbReference type="NCBI Taxonomy" id="6339"/>
    <lineage>
        <taxon>Eukaryota</taxon>
        <taxon>Metazoa</taxon>
        <taxon>Ecdysozoa</taxon>
        <taxon>Nematoda</taxon>
        <taxon>Chromadorea</taxon>
        <taxon>Rhabditida</taxon>
        <taxon>Rhabditina</taxon>
        <taxon>Rhabditomorpha</taxon>
        <taxon>Strongyloidea</taxon>
        <taxon>Heligmosomidae</taxon>
        <taxon>Heligmosomoides</taxon>
    </lineage>
</organism>
<evidence type="ECO:0000256" key="2">
    <source>
        <dbReference type="SAM" id="MobiDB-lite"/>
    </source>
</evidence>
<protein>
    <submittedName>
        <fullName evidence="4">BMERB domain-containing protein</fullName>
    </submittedName>
</protein>
<evidence type="ECO:0000313" key="4">
    <source>
        <dbReference type="WBParaSite" id="HPBE_0002203301-mRNA-1"/>
    </source>
</evidence>
<feature type="region of interest" description="Disordered" evidence="2">
    <location>
        <begin position="44"/>
        <end position="160"/>
    </location>
</feature>
<accession>A0A183GHJ1</accession>
<evidence type="ECO:0000313" key="3">
    <source>
        <dbReference type="Proteomes" id="UP000050761"/>
    </source>
</evidence>
<reference evidence="4" key="1">
    <citation type="submission" date="2019-09" db="UniProtKB">
        <authorList>
            <consortium name="WormBaseParasite"/>
        </authorList>
    </citation>
    <scope>IDENTIFICATION</scope>
</reference>
<sequence length="262" mass="29730">LSDGEKRMFRVAREVGDDKERRFTQPLTRSVARAASHSAPRGFPIVTVNVSDPKSSRTRSTSEFSQHSAVIHVRDKDPTRPTVIPVTRSSPAPSHCSSSPVKTSRPSSRRAVQVEQFDSKSVTIPAPTAASRHPRPREENMSSPAPLLWTPLKRPPDERDSRRWQEIDVEKEISIREQELYIARQTIRKKRSPVMGTPTKFDPAAIKLECERMMAVLRQERSSEEELADASEVDREIERLKREARMSQSEAFQAASHKFPVI</sequence>